<dbReference type="RefSeq" id="WP_280141472.1">
    <property type="nucleotide sequence ID" value="NZ_FOAN01000002.1"/>
</dbReference>
<evidence type="ECO:0000313" key="2">
    <source>
        <dbReference type="EMBL" id="SEL09191.1"/>
    </source>
</evidence>
<name>A0A1H7MDL8_9HYPH</name>
<gene>
    <name evidence="2" type="ORF">SAMN04515666_102818</name>
</gene>
<accession>A0A1H7MDL8</accession>
<dbReference type="EMBL" id="FOAN01000002">
    <property type="protein sequence ID" value="SEL09191.1"/>
    <property type="molecule type" value="Genomic_DNA"/>
</dbReference>
<sequence length="43" mass="5138">MLERHDCECVLETEHDHEENHEAQQQDVSETFSPRDHQAGFWS</sequence>
<feature type="compositionally biased region" description="Basic and acidic residues" evidence="1">
    <location>
        <begin position="33"/>
        <end position="43"/>
    </location>
</feature>
<evidence type="ECO:0000313" key="3">
    <source>
        <dbReference type="Proteomes" id="UP000199664"/>
    </source>
</evidence>
<reference evidence="3" key="1">
    <citation type="submission" date="2016-10" db="EMBL/GenBank/DDBJ databases">
        <authorList>
            <person name="Varghese N."/>
            <person name="Submissions S."/>
        </authorList>
    </citation>
    <scope>NUCLEOTIDE SEQUENCE [LARGE SCALE GENOMIC DNA]</scope>
    <source>
        <strain evidence="3">LMG 26383,CCUG 61248,R- 45681</strain>
    </source>
</reference>
<organism evidence="2 3">
    <name type="scientific">Bosea lupini</name>
    <dbReference type="NCBI Taxonomy" id="1036779"/>
    <lineage>
        <taxon>Bacteria</taxon>
        <taxon>Pseudomonadati</taxon>
        <taxon>Pseudomonadota</taxon>
        <taxon>Alphaproteobacteria</taxon>
        <taxon>Hyphomicrobiales</taxon>
        <taxon>Boseaceae</taxon>
        <taxon>Bosea</taxon>
    </lineage>
</organism>
<dbReference type="Proteomes" id="UP000199664">
    <property type="component" value="Unassembled WGS sequence"/>
</dbReference>
<keyword evidence="3" id="KW-1185">Reference proteome</keyword>
<feature type="region of interest" description="Disordered" evidence="1">
    <location>
        <begin position="13"/>
        <end position="43"/>
    </location>
</feature>
<protein>
    <submittedName>
        <fullName evidence="2">Uncharacterized protein</fullName>
    </submittedName>
</protein>
<evidence type="ECO:0000256" key="1">
    <source>
        <dbReference type="SAM" id="MobiDB-lite"/>
    </source>
</evidence>
<feature type="compositionally biased region" description="Basic and acidic residues" evidence="1">
    <location>
        <begin position="13"/>
        <end position="24"/>
    </location>
</feature>
<dbReference type="AlphaFoldDB" id="A0A1H7MDL8"/>
<proteinExistence type="predicted"/>